<protein>
    <submittedName>
        <fullName evidence="2">Transaldolase</fullName>
    </submittedName>
</protein>
<proteinExistence type="predicted"/>
<evidence type="ECO:0000313" key="2">
    <source>
        <dbReference type="EMBL" id="KKR03650.1"/>
    </source>
</evidence>
<organism evidence="2 3">
    <name type="scientific">Candidatus Uhrbacteria bacterium GW2011_GWF2_39_13</name>
    <dbReference type="NCBI Taxonomy" id="1618995"/>
    <lineage>
        <taxon>Bacteria</taxon>
        <taxon>Candidatus Uhriibacteriota</taxon>
    </lineage>
</organism>
<evidence type="ECO:0000313" key="3">
    <source>
        <dbReference type="Proteomes" id="UP000033935"/>
    </source>
</evidence>
<gene>
    <name evidence="2" type="ORF">UT30_C0023G0008</name>
</gene>
<dbReference type="Pfam" id="PF00923">
    <property type="entry name" value="TAL_FSA"/>
    <property type="match status" value="1"/>
</dbReference>
<name>A0A0G0PZT2_9BACT</name>
<dbReference type="Proteomes" id="UP000033935">
    <property type="component" value="Unassembled WGS sequence"/>
</dbReference>
<keyword evidence="1" id="KW-0704">Schiff base</keyword>
<dbReference type="GO" id="GO:0005975">
    <property type="term" value="P:carbohydrate metabolic process"/>
    <property type="evidence" value="ECO:0007669"/>
    <property type="project" value="InterPro"/>
</dbReference>
<dbReference type="InterPro" id="IPR001585">
    <property type="entry name" value="TAL/FSA"/>
</dbReference>
<dbReference type="PANTHER" id="PTHR10683">
    <property type="entry name" value="TRANSALDOLASE"/>
    <property type="match status" value="1"/>
</dbReference>
<dbReference type="Gene3D" id="3.20.20.70">
    <property type="entry name" value="Aldolase class I"/>
    <property type="match status" value="1"/>
</dbReference>
<dbReference type="EMBL" id="LBWG01000023">
    <property type="protein sequence ID" value="KKR03650.1"/>
    <property type="molecule type" value="Genomic_DNA"/>
</dbReference>
<sequence length="352" mass="39277">MNKSLMQLTAETATGFWNDSCDLKQLQEAIEHGAVGATSNPVIVSAVVKSVPEIWNPVIDRIVMKFPSASEDDVAWALIAELGKKAAELLLPEFKKSGGLRGRLSLQVNPKYFRNAEAMVAQAEELNKVAPNAAIKMPVVTAGLRAIEETTARGIVVTPTVCFSVSQAVTAAEAIERGLARAEKDGIDTSAMQPNIAIMVGRLDDHLKRVMEAEKISVDPGYLEWAGIAVFKRAYKIFKERNYRSVLLVAAYRNHMQWSEFIGGNVTVSIPYSWWKRFNASNIEIRNSIDEPVKTETVRMLEDNFNDFRRAYEPDGMLPDEFISFGATIHTLKQFINAYHELLGIVRDRMIK</sequence>
<comment type="caution">
    <text evidence="2">The sequence shown here is derived from an EMBL/GenBank/DDBJ whole genome shotgun (WGS) entry which is preliminary data.</text>
</comment>
<reference evidence="2 3" key="1">
    <citation type="journal article" date="2015" name="Nature">
        <title>rRNA introns, odd ribosomes, and small enigmatic genomes across a large radiation of phyla.</title>
        <authorList>
            <person name="Brown C.T."/>
            <person name="Hug L.A."/>
            <person name="Thomas B.C."/>
            <person name="Sharon I."/>
            <person name="Castelle C.J."/>
            <person name="Singh A."/>
            <person name="Wilkins M.J."/>
            <person name="Williams K.H."/>
            <person name="Banfield J.F."/>
        </authorList>
    </citation>
    <scope>NUCLEOTIDE SEQUENCE [LARGE SCALE GENOMIC DNA]</scope>
</reference>
<evidence type="ECO:0000256" key="1">
    <source>
        <dbReference type="ARBA" id="ARBA00023270"/>
    </source>
</evidence>
<accession>A0A0G0PZT2</accession>
<dbReference type="SUPFAM" id="SSF51569">
    <property type="entry name" value="Aldolase"/>
    <property type="match status" value="1"/>
</dbReference>
<dbReference type="InterPro" id="IPR013785">
    <property type="entry name" value="Aldolase_TIM"/>
</dbReference>
<dbReference type="AlphaFoldDB" id="A0A0G0PZT2"/>